<comment type="caution">
    <text evidence="2">The sequence shown here is derived from an EMBL/GenBank/DDBJ whole genome shotgun (WGS) entry which is preliminary data.</text>
</comment>
<reference evidence="2" key="2">
    <citation type="submission" date="2023-05" db="EMBL/GenBank/DDBJ databases">
        <authorList>
            <consortium name="Lawrence Berkeley National Laboratory"/>
            <person name="Steindorff A."/>
            <person name="Hensen N."/>
            <person name="Bonometti L."/>
            <person name="Westerberg I."/>
            <person name="Brannstrom I.O."/>
            <person name="Guillou S."/>
            <person name="Cros-Aarteil S."/>
            <person name="Calhoun S."/>
            <person name="Haridas S."/>
            <person name="Kuo A."/>
            <person name="Mondo S."/>
            <person name="Pangilinan J."/>
            <person name="Riley R."/>
            <person name="Labutti K."/>
            <person name="Andreopoulos B."/>
            <person name="Lipzen A."/>
            <person name="Chen C."/>
            <person name="Yanf M."/>
            <person name="Daum C."/>
            <person name="Ng V."/>
            <person name="Clum A."/>
            <person name="Ohm R."/>
            <person name="Martin F."/>
            <person name="Silar P."/>
            <person name="Natvig D."/>
            <person name="Lalanne C."/>
            <person name="Gautier V."/>
            <person name="Ament-Velasquez S.L."/>
            <person name="Kruys A."/>
            <person name="Hutchinson M.I."/>
            <person name="Powell A.J."/>
            <person name="Barry K."/>
            <person name="Miller A.N."/>
            <person name="Grigoriev I.V."/>
            <person name="Debuchy R."/>
            <person name="Gladieux P."/>
            <person name="Thoren M.H."/>
            <person name="Johannesson H."/>
        </authorList>
    </citation>
    <scope>NUCLEOTIDE SEQUENCE</scope>
    <source>
        <strain evidence="2">CBS 508.74</strain>
    </source>
</reference>
<evidence type="ECO:0000256" key="1">
    <source>
        <dbReference type="SAM" id="Phobius"/>
    </source>
</evidence>
<dbReference type="AlphaFoldDB" id="A0AAN6QFB4"/>
<feature type="transmembrane region" description="Helical" evidence="1">
    <location>
        <begin position="6"/>
        <end position="28"/>
    </location>
</feature>
<name>A0AAN6QFB4_9PEZI</name>
<keyword evidence="1" id="KW-0812">Transmembrane</keyword>
<keyword evidence="3" id="KW-1185">Reference proteome</keyword>
<keyword evidence="1" id="KW-1133">Transmembrane helix</keyword>
<protein>
    <submittedName>
        <fullName evidence="2">Uncharacterized protein</fullName>
    </submittedName>
</protein>
<evidence type="ECO:0000313" key="2">
    <source>
        <dbReference type="EMBL" id="KAK4109193.1"/>
    </source>
</evidence>
<organism evidence="2 3">
    <name type="scientific">Canariomyces notabilis</name>
    <dbReference type="NCBI Taxonomy" id="2074819"/>
    <lineage>
        <taxon>Eukaryota</taxon>
        <taxon>Fungi</taxon>
        <taxon>Dikarya</taxon>
        <taxon>Ascomycota</taxon>
        <taxon>Pezizomycotina</taxon>
        <taxon>Sordariomycetes</taxon>
        <taxon>Sordariomycetidae</taxon>
        <taxon>Sordariales</taxon>
        <taxon>Chaetomiaceae</taxon>
        <taxon>Canariomyces</taxon>
    </lineage>
</organism>
<sequence length="171" mass="19849">MAYEPITLVGFTTSVLAIISCVFTLITLSREWRRRTEFARDVIDVHRREIGVLGHILEDSRSTISATAAVPEAVLEALRMCEQRQAGLQKLLTLSALEQGNSSNWLSINLRLPLLEKDLKRRYKMFRDDILLLRTLCSEYVTVYETARRVMFRSIDSYCRLRSERQHLELT</sequence>
<reference evidence="2" key="1">
    <citation type="journal article" date="2023" name="Mol. Phylogenet. Evol.">
        <title>Genome-scale phylogeny and comparative genomics of the fungal order Sordariales.</title>
        <authorList>
            <person name="Hensen N."/>
            <person name="Bonometti L."/>
            <person name="Westerberg I."/>
            <person name="Brannstrom I.O."/>
            <person name="Guillou S."/>
            <person name="Cros-Aarteil S."/>
            <person name="Calhoun S."/>
            <person name="Haridas S."/>
            <person name="Kuo A."/>
            <person name="Mondo S."/>
            <person name="Pangilinan J."/>
            <person name="Riley R."/>
            <person name="LaButti K."/>
            <person name="Andreopoulos B."/>
            <person name="Lipzen A."/>
            <person name="Chen C."/>
            <person name="Yan M."/>
            <person name="Daum C."/>
            <person name="Ng V."/>
            <person name="Clum A."/>
            <person name="Steindorff A."/>
            <person name="Ohm R.A."/>
            <person name="Martin F."/>
            <person name="Silar P."/>
            <person name="Natvig D.O."/>
            <person name="Lalanne C."/>
            <person name="Gautier V."/>
            <person name="Ament-Velasquez S.L."/>
            <person name="Kruys A."/>
            <person name="Hutchinson M.I."/>
            <person name="Powell A.J."/>
            <person name="Barry K."/>
            <person name="Miller A.N."/>
            <person name="Grigoriev I.V."/>
            <person name="Debuchy R."/>
            <person name="Gladieux P."/>
            <person name="Hiltunen Thoren M."/>
            <person name="Johannesson H."/>
        </authorList>
    </citation>
    <scope>NUCLEOTIDE SEQUENCE</scope>
    <source>
        <strain evidence="2">CBS 508.74</strain>
    </source>
</reference>
<dbReference type="EMBL" id="MU853358">
    <property type="protein sequence ID" value="KAK4109193.1"/>
    <property type="molecule type" value="Genomic_DNA"/>
</dbReference>
<dbReference type="GeneID" id="89933505"/>
<dbReference type="Proteomes" id="UP001302812">
    <property type="component" value="Unassembled WGS sequence"/>
</dbReference>
<proteinExistence type="predicted"/>
<accession>A0AAN6QFB4</accession>
<gene>
    <name evidence="2" type="ORF">N656DRAFT_361144</name>
</gene>
<dbReference type="RefSeq" id="XP_064666763.1">
    <property type="nucleotide sequence ID" value="XM_064809381.1"/>
</dbReference>
<evidence type="ECO:0000313" key="3">
    <source>
        <dbReference type="Proteomes" id="UP001302812"/>
    </source>
</evidence>
<keyword evidence="1" id="KW-0472">Membrane</keyword>